<dbReference type="FunCoup" id="G1TVJ0">
    <property type="interactions" value="2"/>
</dbReference>
<feature type="region of interest" description="Disordered" evidence="1">
    <location>
        <begin position="149"/>
        <end position="271"/>
    </location>
</feature>
<protein>
    <submittedName>
        <fullName evidence="2">BCL2 interacting protein 5</fullName>
    </submittedName>
</protein>
<feature type="compositionally biased region" description="Basic and acidic residues" evidence="1">
    <location>
        <begin position="516"/>
        <end position="526"/>
    </location>
</feature>
<gene>
    <name evidence="2" type="primary">BNIP5</name>
</gene>
<reference evidence="2 3" key="1">
    <citation type="journal article" date="2011" name="Nature">
        <title>A high-resolution map of human evolutionary constraint using 29 mammals.</title>
        <authorList>
            <person name="Lindblad-Toh K."/>
            <person name="Garber M."/>
            <person name="Zuk O."/>
            <person name="Lin M.F."/>
            <person name="Parker B.J."/>
            <person name="Washietl S."/>
            <person name="Kheradpour P."/>
            <person name="Ernst J."/>
            <person name="Jordan G."/>
            <person name="Mauceli E."/>
            <person name="Ward L.D."/>
            <person name="Lowe C.B."/>
            <person name="Holloway A.K."/>
            <person name="Clamp M."/>
            <person name="Gnerre S."/>
            <person name="Alfoldi J."/>
            <person name="Beal K."/>
            <person name="Chang J."/>
            <person name="Clawson H."/>
            <person name="Cuff J."/>
            <person name="Di Palma F."/>
            <person name="Fitzgerald S."/>
            <person name="Flicek P."/>
            <person name="Guttman M."/>
            <person name="Hubisz M.J."/>
            <person name="Jaffe D.B."/>
            <person name="Jungreis I."/>
            <person name="Kent W.J."/>
            <person name="Kostka D."/>
            <person name="Lara M."/>
            <person name="Martins A.L."/>
            <person name="Massingham T."/>
            <person name="Moltke I."/>
            <person name="Raney B.J."/>
            <person name="Rasmussen M.D."/>
            <person name="Robinson J."/>
            <person name="Stark A."/>
            <person name="Vilella A.J."/>
            <person name="Wen J."/>
            <person name="Xie X."/>
            <person name="Zody M.C."/>
            <person name="Baldwin J."/>
            <person name="Bloom T."/>
            <person name="Chin C.W."/>
            <person name="Heiman D."/>
            <person name="Nicol R."/>
            <person name="Nusbaum C."/>
            <person name="Young S."/>
            <person name="Wilkinson J."/>
            <person name="Worley K.C."/>
            <person name="Kovar C.L."/>
            <person name="Muzny D.M."/>
            <person name="Gibbs R.A."/>
            <person name="Cree A."/>
            <person name="Dihn H.H."/>
            <person name="Fowler G."/>
            <person name="Jhangiani S."/>
            <person name="Joshi V."/>
            <person name="Lee S."/>
            <person name="Lewis L.R."/>
            <person name="Nazareth L.V."/>
            <person name="Okwuonu G."/>
            <person name="Santibanez J."/>
            <person name="Warren W.C."/>
            <person name="Mardis E.R."/>
            <person name="Weinstock G.M."/>
            <person name="Wilson R.K."/>
            <person name="Delehaunty K."/>
            <person name="Dooling D."/>
            <person name="Fronik C."/>
            <person name="Fulton L."/>
            <person name="Fulton B."/>
            <person name="Graves T."/>
            <person name="Minx P."/>
            <person name="Sodergren E."/>
            <person name="Birney E."/>
            <person name="Margulies E.H."/>
            <person name="Herrero J."/>
            <person name="Green E.D."/>
            <person name="Haussler D."/>
            <person name="Siepel A."/>
            <person name="Goldman N."/>
            <person name="Pollard K.S."/>
            <person name="Pedersen J.S."/>
            <person name="Lander E.S."/>
            <person name="Kellis M."/>
        </authorList>
    </citation>
    <scope>NUCLEOTIDE SEQUENCE [LARGE SCALE GENOMIC DNA]</scope>
    <source>
        <strain evidence="2 3">Thorbecke inbred</strain>
    </source>
</reference>
<feature type="compositionally biased region" description="Low complexity" evidence="1">
    <location>
        <begin position="495"/>
        <end position="511"/>
    </location>
</feature>
<dbReference type="PaxDb" id="9986-ENSOCUP00000007468"/>
<sequence>MGALPPRGPISPTESRDGTPPSGRAPRPCPVASLSGSLLSLQPMENQRGPRKPPAARRTRSLDRPKAPPRGCTSGNLSLAASPRRALRRTASDGARGPESPALSVGSAALPPEDMGEQRPPQDAKRDKAPRWWAQPRWLKTLLSFLLRASEEPKEKASRRPRGKEGFPQASEPPEAAGEPACRKKVQDTKASRRKSGSKKPSPEETNGTQDMEAGDQQAGRPRLSPAHGGGEDDQLHQSLLTEGEGAGAADVCPQATDHRQEEALTKPDQEAVIQMIVRLLRRVGDQLEEEARALRKQKSSLKSAFSPRKPSSEAPRAAGPADGSSSDARPPKRPSFLPLCVGGHRPSVSGSPGLQEPEAQPAGGGSPSPSALPTPAGLQGSEAALQLDRASESKEFIRKITALLQDVEGQGAERFQVQEAPPCRSTSHEKKSTRKKAFAQKRHGSKEPKRAGAAAASSPDPRPPKRPGFLPLCVGGHRPSVSGSFDSEDPEFQACSPAARAPASFSEAAPQAGSHKAEGGHPLDETHGSKELLVRELVALLQAWDGQLGKQIRRHPSLKMVFYEFPDSSLRTLVATLRSQEAPSPGSARSLVGKPYPFVLSLANKFAGNHSHASCRLMGSRGHCCQHSYAHFPHTEGQLNITSPESQSPD</sequence>
<feature type="compositionally biased region" description="Basic residues" evidence="1">
    <location>
        <begin position="432"/>
        <end position="445"/>
    </location>
</feature>
<feature type="compositionally biased region" description="Low complexity" evidence="1">
    <location>
        <begin position="315"/>
        <end position="329"/>
    </location>
</feature>
<dbReference type="AlphaFoldDB" id="G1TVJ0"/>
<feature type="compositionally biased region" description="Basic residues" evidence="1">
    <location>
        <begin position="49"/>
        <end position="59"/>
    </location>
</feature>
<reference evidence="2" key="2">
    <citation type="submission" date="2025-08" db="UniProtKB">
        <authorList>
            <consortium name="Ensembl"/>
        </authorList>
    </citation>
    <scope>IDENTIFICATION</scope>
    <source>
        <strain evidence="2">Thorbecke</strain>
    </source>
</reference>
<keyword evidence="3" id="KW-1185">Reference proteome</keyword>
<proteinExistence type="predicted"/>
<feature type="region of interest" description="Disordered" evidence="1">
    <location>
        <begin position="1"/>
        <end position="134"/>
    </location>
</feature>
<dbReference type="Ensembl" id="ENSOCUT00000032034.3">
    <property type="protein sequence ID" value="ENSOCUP00000021075.2"/>
    <property type="gene ID" value="ENSOCUG00000008639.4"/>
</dbReference>
<feature type="region of interest" description="Disordered" evidence="1">
    <location>
        <begin position="292"/>
        <end position="393"/>
    </location>
</feature>
<dbReference type="Bgee" id="ENSOCUG00000008639">
    <property type="expression patterns" value="Expressed in skin of back and 1 other cell type or tissue"/>
</dbReference>
<dbReference type="GeneTree" id="ENSGT00390000001176"/>
<organism evidence="2 3">
    <name type="scientific">Oryctolagus cuniculus</name>
    <name type="common">Rabbit</name>
    <dbReference type="NCBI Taxonomy" id="9986"/>
    <lineage>
        <taxon>Eukaryota</taxon>
        <taxon>Metazoa</taxon>
        <taxon>Chordata</taxon>
        <taxon>Craniata</taxon>
        <taxon>Vertebrata</taxon>
        <taxon>Euteleostomi</taxon>
        <taxon>Mammalia</taxon>
        <taxon>Eutheria</taxon>
        <taxon>Euarchontoglires</taxon>
        <taxon>Glires</taxon>
        <taxon>Lagomorpha</taxon>
        <taxon>Leporidae</taxon>
        <taxon>Oryctolagus</taxon>
    </lineage>
</organism>
<feature type="compositionally biased region" description="Basic and acidic residues" evidence="1">
    <location>
        <begin position="149"/>
        <end position="158"/>
    </location>
</feature>
<dbReference type="InParanoid" id="G1TVJ0"/>
<feature type="compositionally biased region" description="Basic and acidic residues" evidence="1">
    <location>
        <begin position="257"/>
        <end position="270"/>
    </location>
</feature>
<name>G1TVJ0_RABIT</name>
<feature type="region of interest" description="Disordered" evidence="1">
    <location>
        <begin position="413"/>
        <end position="526"/>
    </location>
</feature>
<feature type="compositionally biased region" description="Polar residues" evidence="1">
    <location>
        <begin position="34"/>
        <end position="45"/>
    </location>
</feature>
<evidence type="ECO:0000256" key="1">
    <source>
        <dbReference type="SAM" id="MobiDB-lite"/>
    </source>
</evidence>
<accession>G1TVJ0</accession>
<dbReference type="PANTHER" id="PTHR22435:SF0">
    <property type="entry name" value="PROTEIN BNIP5"/>
    <property type="match status" value="1"/>
</dbReference>
<dbReference type="STRING" id="9986.ENSOCUP00000021075"/>
<dbReference type="Proteomes" id="UP000001811">
    <property type="component" value="Chromosome 12"/>
</dbReference>
<dbReference type="EMBL" id="AAGW02017833">
    <property type="status" value="NOT_ANNOTATED_CDS"/>
    <property type="molecule type" value="Genomic_DNA"/>
</dbReference>
<dbReference type="Pfam" id="PF15661">
    <property type="entry name" value="CF222"/>
    <property type="match status" value="1"/>
</dbReference>
<evidence type="ECO:0000313" key="3">
    <source>
        <dbReference type="Proteomes" id="UP000001811"/>
    </source>
</evidence>
<feature type="compositionally biased region" description="Basic and acidic residues" evidence="1">
    <location>
        <begin position="116"/>
        <end position="130"/>
    </location>
</feature>
<feature type="compositionally biased region" description="Basic and acidic residues" evidence="1">
    <location>
        <begin position="181"/>
        <end position="191"/>
    </location>
</feature>
<dbReference type="PANTHER" id="PTHR22435">
    <property type="entry name" value="CHROMOSOME 6 OPEN READING FRAME 222"/>
    <property type="match status" value="1"/>
</dbReference>
<evidence type="ECO:0000313" key="2">
    <source>
        <dbReference type="Ensembl" id="ENSOCUP00000021075.2"/>
    </source>
</evidence>
<dbReference type="InterPro" id="IPR031362">
    <property type="entry name" value="BNIP5"/>
</dbReference>
<reference evidence="2" key="3">
    <citation type="submission" date="2025-09" db="UniProtKB">
        <authorList>
            <consortium name="Ensembl"/>
        </authorList>
    </citation>
    <scope>IDENTIFICATION</scope>
    <source>
        <strain evidence="2">Thorbecke</strain>
    </source>
</reference>